<feature type="signal peptide" evidence="1">
    <location>
        <begin position="1"/>
        <end position="33"/>
    </location>
</feature>
<evidence type="ECO:0000256" key="1">
    <source>
        <dbReference type="SAM" id="SignalP"/>
    </source>
</evidence>
<protein>
    <submittedName>
        <fullName evidence="2">Uncharacterized protein</fullName>
    </submittedName>
</protein>
<dbReference type="OrthoDB" id="5190768at2"/>
<feature type="chain" id="PRO_5011492410" evidence="1">
    <location>
        <begin position="34"/>
        <end position="159"/>
    </location>
</feature>
<sequence>MLGRLFSRNVARSLVAALAVLAAGLLHAAPAQAAYGAQLPVTVQVVDGDWHYNQNLGKASGWVQFDSGKKKFRYSLTVDRQSSYTPPDVLIYANGSLAVTEWNAQGTISGEFTHSYDVVYVRVVIQGDTFHGSQYVSYRSDGGGENHGSSYGRVYNPYV</sequence>
<evidence type="ECO:0000313" key="2">
    <source>
        <dbReference type="EMBL" id="SFC21952.1"/>
    </source>
</evidence>
<keyword evidence="3" id="KW-1185">Reference proteome</keyword>
<name>A0A1I1HEC9_9ACTN</name>
<dbReference type="AlphaFoldDB" id="A0A1I1HEC9"/>
<proteinExistence type="predicted"/>
<keyword evidence="1" id="KW-0732">Signal</keyword>
<dbReference type="Proteomes" id="UP000199207">
    <property type="component" value="Unassembled WGS sequence"/>
</dbReference>
<dbReference type="EMBL" id="FOLM01000002">
    <property type="protein sequence ID" value="SFC21952.1"/>
    <property type="molecule type" value="Genomic_DNA"/>
</dbReference>
<accession>A0A1I1HEC9</accession>
<reference evidence="2 3" key="1">
    <citation type="submission" date="2016-10" db="EMBL/GenBank/DDBJ databases">
        <authorList>
            <person name="de Groot N.N."/>
        </authorList>
    </citation>
    <scope>NUCLEOTIDE SEQUENCE [LARGE SCALE GENOMIC DNA]</scope>
    <source>
        <strain evidence="2 3">CGMCC 4.5739</strain>
    </source>
</reference>
<evidence type="ECO:0000313" key="3">
    <source>
        <dbReference type="Proteomes" id="UP000199207"/>
    </source>
</evidence>
<dbReference type="RefSeq" id="WP_139238277.1">
    <property type="nucleotide sequence ID" value="NZ_FOLM01000002.1"/>
</dbReference>
<organism evidence="2 3">
    <name type="scientific">Streptomyces aidingensis</name>
    <dbReference type="NCBI Taxonomy" id="910347"/>
    <lineage>
        <taxon>Bacteria</taxon>
        <taxon>Bacillati</taxon>
        <taxon>Actinomycetota</taxon>
        <taxon>Actinomycetes</taxon>
        <taxon>Kitasatosporales</taxon>
        <taxon>Streptomycetaceae</taxon>
        <taxon>Streptomyces</taxon>
    </lineage>
</organism>
<gene>
    <name evidence="2" type="ORF">SAMN05421773_102345</name>
</gene>